<evidence type="ECO:0000313" key="1">
    <source>
        <dbReference type="EMBL" id="OCK88089.1"/>
    </source>
</evidence>
<proteinExistence type="predicted"/>
<name>A0ACC8EP39_9PEZI</name>
<dbReference type="Proteomes" id="UP000250078">
    <property type="component" value="Unassembled WGS sequence"/>
</dbReference>
<keyword evidence="2" id="KW-1185">Reference proteome</keyword>
<gene>
    <name evidence="1" type="ORF">K441DRAFT_590741</name>
</gene>
<protein>
    <submittedName>
        <fullName evidence="1">Uncharacterized protein</fullName>
    </submittedName>
</protein>
<organism evidence="1 2">
    <name type="scientific">Cenococcum geophilum 1.58</name>
    <dbReference type="NCBI Taxonomy" id="794803"/>
    <lineage>
        <taxon>Eukaryota</taxon>
        <taxon>Fungi</taxon>
        <taxon>Dikarya</taxon>
        <taxon>Ascomycota</taxon>
        <taxon>Pezizomycotina</taxon>
        <taxon>Dothideomycetes</taxon>
        <taxon>Pleosporomycetidae</taxon>
        <taxon>Gloniales</taxon>
        <taxon>Gloniaceae</taxon>
        <taxon>Cenococcum</taxon>
    </lineage>
</organism>
<accession>A0ACC8EP39</accession>
<sequence>LLKEEIETFNPIRIQGLPRWILSSTRFGSIVFTIENEEKDKNSLSKKEILIAGTATKVVKYLEVSPTTQCTSCQKFGYIGDRCSTRACRYCAAAHLSKDYSCSTCIITGKPCQHTTPLCINCKEKHFANSKDCETLKAAKLVCEEDSMEE</sequence>
<reference evidence="1 2" key="1">
    <citation type="journal article" date="2016" name="Nat. Commun.">
        <title>Ectomycorrhizal ecology is imprinted in the genome of the dominant symbiotic fungus Cenococcum geophilum.</title>
        <authorList>
            <consortium name="DOE Joint Genome Institute"/>
            <person name="Peter M."/>
            <person name="Kohler A."/>
            <person name="Ohm R.A."/>
            <person name="Kuo A."/>
            <person name="Krutzmann J."/>
            <person name="Morin E."/>
            <person name="Arend M."/>
            <person name="Barry K.W."/>
            <person name="Binder M."/>
            <person name="Choi C."/>
            <person name="Clum A."/>
            <person name="Copeland A."/>
            <person name="Grisel N."/>
            <person name="Haridas S."/>
            <person name="Kipfer T."/>
            <person name="LaButti K."/>
            <person name="Lindquist E."/>
            <person name="Lipzen A."/>
            <person name="Maire R."/>
            <person name="Meier B."/>
            <person name="Mihaltcheva S."/>
            <person name="Molinier V."/>
            <person name="Murat C."/>
            <person name="Poggeler S."/>
            <person name="Quandt C.A."/>
            <person name="Sperisen C."/>
            <person name="Tritt A."/>
            <person name="Tisserant E."/>
            <person name="Crous P.W."/>
            <person name="Henrissat B."/>
            <person name="Nehls U."/>
            <person name="Egli S."/>
            <person name="Spatafora J.W."/>
            <person name="Grigoriev I.V."/>
            <person name="Martin F.M."/>
        </authorList>
    </citation>
    <scope>NUCLEOTIDE SEQUENCE [LARGE SCALE GENOMIC DNA]</scope>
    <source>
        <strain evidence="1 2">1.58</strain>
    </source>
</reference>
<feature type="non-terminal residue" evidence="1">
    <location>
        <position position="1"/>
    </location>
</feature>
<evidence type="ECO:0000313" key="2">
    <source>
        <dbReference type="Proteomes" id="UP000250078"/>
    </source>
</evidence>
<dbReference type="EMBL" id="KV748249">
    <property type="protein sequence ID" value="OCK88089.1"/>
    <property type="molecule type" value="Genomic_DNA"/>
</dbReference>